<keyword evidence="2" id="KW-1185">Reference proteome</keyword>
<keyword evidence="1" id="KW-0472">Membrane</keyword>
<proteinExistence type="predicted"/>
<evidence type="ECO:0000313" key="2">
    <source>
        <dbReference type="Proteomes" id="UP000095287"/>
    </source>
</evidence>
<evidence type="ECO:0000256" key="1">
    <source>
        <dbReference type="SAM" id="Phobius"/>
    </source>
</evidence>
<keyword evidence="1" id="KW-0812">Transmembrane</keyword>
<reference evidence="3" key="1">
    <citation type="submission" date="2016-11" db="UniProtKB">
        <authorList>
            <consortium name="WormBaseParasite"/>
        </authorList>
    </citation>
    <scope>IDENTIFICATION</scope>
</reference>
<dbReference type="InterPro" id="IPR019422">
    <property type="entry name" value="7TM_GPCR_serpentine_rcpt_Srh"/>
</dbReference>
<accession>A0A1I7ZMZ4</accession>
<evidence type="ECO:0000313" key="3">
    <source>
        <dbReference type="WBParaSite" id="L893_g28083.t1"/>
    </source>
</evidence>
<feature type="transmembrane region" description="Helical" evidence="1">
    <location>
        <begin position="82"/>
        <end position="106"/>
    </location>
</feature>
<dbReference type="WBParaSite" id="L893_g28083.t1">
    <property type="protein sequence ID" value="L893_g28083.t1"/>
    <property type="gene ID" value="L893_g28083"/>
</dbReference>
<name>A0A1I7ZMZ4_9BILA</name>
<dbReference type="Proteomes" id="UP000095287">
    <property type="component" value="Unplaced"/>
</dbReference>
<keyword evidence="1" id="KW-1133">Transmembrane helix</keyword>
<protein>
    <submittedName>
        <fullName evidence="3">G_PROTEIN_RECEP_F1_2 domain-containing protein</fullName>
    </submittedName>
</protein>
<sequence>MGFFSVMLLVFVILASSAVLLLRSIHKQKGIMQEKLLNKHKQILWTLIIITSIPIFFGGVPVLAVITAMYKPHLPYAKEITMVLIVVLANHGTLYALVLIAAIPPYRQAVLGFVMKRATVRNAH</sequence>
<dbReference type="AlphaFoldDB" id="A0A1I7ZMZ4"/>
<feature type="transmembrane region" description="Helical" evidence="1">
    <location>
        <begin position="6"/>
        <end position="22"/>
    </location>
</feature>
<organism evidence="2 3">
    <name type="scientific">Steinernema glaseri</name>
    <dbReference type="NCBI Taxonomy" id="37863"/>
    <lineage>
        <taxon>Eukaryota</taxon>
        <taxon>Metazoa</taxon>
        <taxon>Ecdysozoa</taxon>
        <taxon>Nematoda</taxon>
        <taxon>Chromadorea</taxon>
        <taxon>Rhabditida</taxon>
        <taxon>Tylenchina</taxon>
        <taxon>Panagrolaimomorpha</taxon>
        <taxon>Strongyloidoidea</taxon>
        <taxon>Steinernematidae</taxon>
        <taxon>Steinernema</taxon>
    </lineage>
</organism>
<feature type="transmembrane region" description="Helical" evidence="1">
    <location>
        <begin position="43"/>
        <end position="70"/>
    </location>
</feature>
<dbReference type="Pfam" id="PF10318">
    <property type="entry name" value="7TM_GPCR_Srh"/>
    <property type="match status" value="1"/>
</dbReference>